<evidence type="ECO:0000256" key="4">
    <source>
        <dbReference type="ARBA" id="ARBA00022490"/>
    </source>
</evidence>
<evidence type="ECO:0000256" key="2">
    <source>
        <dbReference type="ARBA" id="ARBA00004496"/>
    </source>
</evidence>
<evidence type="ECO:0000313" key="11">
    <source>
        <dbReference type="EMBL" id="TGE35413.1"/>
    </source>
</evidence>
<accession>A0A4Z0QZP7</accession>
<dbReference type="Pfam" id="PF13580">
    <property type="entry name" value="SIS_2"/>
    <property type="match status" value="1"/>
</dbReference>
<dbReference type="InterPro" id="IPR050099">
    <property type="entry name" value="SIS_GmhA/DiaA_subfam"/>
</dbReference>
<evidence type="ECO:0000256" key="9">
    <source>
        <dbReference type="HAMAP-Rule" id="MF_00067"/>
    </source>
</evidence>
<evidence type="ECO:0000313" key="12">
    <source>
        <dbReference type="Proteomes" id="UP000298460"/>
    </source>
</evidence>
<dbReference type="AlphaFoldDB" id="A0A4Z0QZP7"/>
<feature type="binding site" evidence="9">
    <location>
        <position position="171"/>
    </location>
    <ligand>
        <name>Zn(2+)</name>
        <dbReference type="ChEBI" id="CHEBI:29105"/>
    </ligand>
</feature>
<dbReference type="InterPro" id="IPR004515">
    <property type="entry name" value="Phosphoheptose_Isoase"/>
</dbReference>
<evidence type="ECO:0000256" key="1">
    <source>
        <dbReference type="ARBA" id="ARBA00000348"/>
    </source>
</evidence>
<feature type="binding site" evidence="9">
    <location>
        <position position="171"/>
    </location>
    <ligand>
        <name>substrate</name>
    </ligand>
</feature>
<dbReference type="GO" id="GO:0008270">
    <property type="term" value="F:zinc ion binding"/>
    <property type="evidence" value="ECO:0007669"/>
    <property type="project" value="UniProtKB-UniRule"/>
</dbReference>
<dbReference type="OrthoDB" id="9781311at2"/>
<keyword evidence="12" id="KW-1185">Reference proteome</keyword>
<evidence type="ECO:0000256" key="6">
    <source>
        <dbReference type="ARBA" id="ARBA00022833"/>
    </source>
</evidence>
<gene>
    <name evidence="9" type="primary">gmhA</name>
    <name evidence="11" type="ORF">E4K67_25720</name>
</gene>
<keyword evidence="4 9" id="KW-0963">Cytoplasm</keyword>
<keyword evidence="8 9" id="KW-0119">Carbohydrate metabolism</keyword>
<evidence type="ECO:0000256" key="3">
    <source>
        <dbReference type="ARBA" id="ARBA00009894"/>
    </source>
</evidence>
<dbReference type="SUPFAM" id="SSF53697">
    <property type="entry name" value="SIS domain"/>
    <property type="match status" value="1"/>
</dbReference>
<feature type="binding site" evidence="9">
    <location>
        <position position="64"/>
    </location>
    <ligand>
        <name>Zn(2+)</name>
        <dbReference type="ChEBI" id="CHEBI:29105"/>
    </ligand>
</feature>
<comment type="function">
    <text evidence="9">Catalyzes the isomerization of sedoheptulose 7-phosphate in D-glycero-D-manno-heptose 7-phosphate.</text>
</comment>
<feature type="binding site" evidence="9">
    <location>
        <begin position="93"/>
        <end position="94"/>
    </location>
    <ligand>
        <name>substrate</name>
    </ligand>
</feature>
<feature type="binding site" evidence="9">
    <location>
        <position position="60"/>
    </location>
    <ligand>
        <name>Zn(2+)</name>
        <dbReference type="ChEBI" id="CHEBI:29105"/>
    </ligand>
</feature>
<dbReference type="GO" id="GO:0097367">
    <property type="term" value="F:carbohydrate derivative binding"/>
    <property type="evidence" value="ECO:0007669"/>
    <property type="project" value="InterPro"/>
</dbReference>
<protein>
    <recommendedName>
        <fullName evidence="9">Phosphoheptose isomerase</fullName>
        <ecNumber evidence="9">5.3.1.28</ecNumber>
    </recommendedName>
    <alternativeName>
        <fullName evidence="9">Sedoheptulose 7-phosphate isomerase</fullName>
    </alternativeName>
</protein>
<reference evidence="11 12" key="1">
    <citation type="submission" date="2019-03" db="EMBL/GenBank/DDBJ databases">
        <title>Draft Genome Sequence of Desulfosporosinus fructosivorans Strain 63.6F, Isolated from Marine Sediment in the Baltic Sea.</title>
        <authorList>
            <person name="Hausmann B."/>
            <person name="Vandieken V."/>
            <person name="Pjevac P."/>
            <person name="Schreck K."/>
            <person name="Herbold C.W."/>
            <person name="Loy A."/>
        </authorList>
    </citation>
    <scope>NUCLEOTIDE SEQUENCE [LARGE SCALE GENOMIC DNA]</scope>
    <source>
        <strain evidence="11 12">63.6F</strain>
    </source>
</reference>
<feature type="binding site" evidence="9">
    <location>
        <begin position="119"/>
        <end position="121"/>
    </location>
    <ligand>
        <name>substrate</name>
    </ligand>
</feature>
<keyword evidence="6 9" id="KW-0862">Zinc</keyword>
<comment type="cofactor">
    <cofactor evidence="9">
        <name>Zn(2+)</name>
        <dbReference type="ChEBI" id="CHEBI:29105"/>
    </cofactor>
    <text evidence="9">Binds 1 zinc ion per subunit.</text>
</comment>
<dbReference type="PANTHER" id="PTHR30390:SF6">
    <property type="entry name" value="DNAA INITIATOR-ASSOCIATING PROTEIN DIAA"/>
    <property type="match status" value="1"/>
</dbReference>
<dbReference type="InterPro" id="IPR001347">
    <property type="entry name" value="SIS_dom"/>
</dbReference>
<evidence type="ECO:0000256" key="8">
    <source>
        <dbReference type="ARBA" id="ARBA00023277"/>
    </source>
</evidence>
<organism evidence="11 12">
    <name type="scientific">Desulfosporosinus fructosivorans</name>
    <dbReference type="NCBI Taxonomy" id="2018669"/>
    <lineage>
        <taxon>Bacteria</taxon>
        <taxon>Bacillati</taxon>
        <taxon>Bacillota</taxon>
        <taxon>Clostridia</taxon>
        <taxon>Eubacteriales</taxon>
        <taxon>Desulfitobacteriaceae</taxon>
        <taxon>Desulfosporosinus</taxon>
    </lineage>
</organism>
<dbReference type="UniPathway" id="UPA00041">
    <property type="reaction ID" value="UER00436"/>
</dbReference>
<keyword evidence="5 9" id="KW-0479">Metal-binding</keyword>
<dbReference type="GO" id="GO:0008968">
    <property type="term" value="F:D-sedoheptulose 7-phosphate isomerase activity"/>
    <property type="evidence" value="ECO:0007669"/>
    <property type="project" value="UniProtKB-UniRule"/>
</dbReference>
<evidence type="ECO:0000256" key="5">
    <source>
        <dbReference type="ARBA" id="ARBA00022723"/>
    </source>
</evidence>
<comment type="catalytic activity">
    <reaction evidence="1 9">
        <text>2 D-sedoheptulose 7-phosphate = D-glycero-alpha-D-manno-heptose 7-phosphate + D-glycero-beta-D-manno-heptose 7-phosphate</text>
        <dbReference type="Rhea" id="RHEA:27489"/>
        <dbReference type="ChEBI" id="CHEBI:57483"/>
        <dbReference type="ChEBI" id="CHEBI:60203"/>
        <dbReference type="ChEBI" id="CHEBI:60204"/>
        <dbReference type="EC" id="5.3.1.28"/>
    </reaction>
</comment>
<dbReference type="GO" id="GO:2001061">
    <property type="term" value="P:D-glycero-D-manno-heptose 7-phosphate biosynthetic process"/>
    <property type="evidence" value="ECO:0007669"/>
    <property type="project" value="UniProtKB-UniPathway"/>
</dbReference>
<dbReference type="InterPro" id="IPR035461">
    <property type="entry name" value="GmhA/DiaA"/>
</dbReference>
<keyword evidence="7 9" id="KW-0413">Isomerase</keyword>
<feature type="binding site" evidence="9">
    <location>
        <position position="124"/>
    </location>
    <ligand>
        <name>substrate</name>
    </ligand>
</feature>
<feature type="binding site" evidence="9">
    <location>
        <begin position="51"/>
        <end position="53"/>
    </location>
    <ligand>
        <name>substrate</name>
    </ligand>
</feature>
<dbReference type="GO" id="GO:0005737">
    <property type="term" value="C:cytoplasm"/>
    <property type="evidence" value="ECO:0007669"/>
    <property type="project" value="UniProtKB-SubCell"/>
</dbReference>
<name>A0A4Z0QZP7_9FIRM</name>
<comment type="caution">
    <text evidence="11">The sequence shown here is derived from an EMBL/GenBank/DDBJ whole genome shotgun (WGS) entry which is preliminary data.</text>
</comment>
<dbReference type="Gene3D" id="3.40.50.10490">
    <property type="entry name" value="Glucose-6-phosphate isomerase like protein, domain 1"/>
    <property type="match status" value="1"/>
</dbReference>
<comment type="pathway">
    <text evidence="9">Carbohydrate biosynthesis; D-glycero-D-manno-heptose 7-phosphate biosynthesis; D-glycero-alpha-D-manno-heptose 7-phosphate and D-glycero-beta-D-manno-heptose 7-phosphate from sedoheptulose 7-phosphate: step 1/1.</text>
</comment>
<feature type="domain" description="SIS" evidence="10">
    <location>
        <begin position="36"/>
        <end position="193"/>
    </location>
</feature>
<dbReference type="CDD" id="cd05006">
    <property type="entry name" value="SIS_GmhA"/>
    <property type="match status" value="1"/>
</dbReference>
<dbReference type="Proteomes" id="UP000298460">
    <property type="component" value="Unassembled WGS sequence"/>
</dbReference>
<comment type="subcellular location">
    <subcellularLocation>
        <location evidence="2 9">Cytoplasm</location>
    </subcellularLocation>
</comment>
<comment type="miscellaneous">
    <text evidence="9">The reaction produces a racemic mixture of D-glycero-alpha-D-manno-heptose 7-phosphate and D-glycero-beta-D-manno-heptose 7-phosphate.</text>
</comment>
<feature type="binding site" evidence="9">
    <location>
        <position position="179"/>
    </location>
    <ligand>
        <name>Zn(2+)</name>
        <dbReference type="ChEBI" id="CHEBI:29105"/>
    </ligand>
</feature>
<dbReference type="RefSeq" id="WP_135551992.1">
    <property type="nucleotide sequence ID" value="NZ_SPQQ01000015.1"/>
</dbReference>
<dbReference type="EMBL" id="SPQQ01000015">
    <property type="protein sequence ID" value="TGE35413.1"/>
    <property type="molecule type" value="Genomic_DNA"/>
</dbReference>
<dbReference type="EC" id="5.3.1.28" evidence="9"/>
<dbReference type="GO" id="GO:0005975">
    <property type="term" value="P:carbohydrate metabolic process"/>
    <property type="evidence" value="ECO:0007669"/>
    <property type="project" value="UniProtKB-UniRule"/>
</dbReference>
<dbReference type="PROSITE" id="PS51464">
    <property type="entry name" value="SIS"/>
    <property type="match status" value="1"/>
</dbReference>
<evidence type="ECO:0000256" key="7">
    <source>
        <dbReference type="ARBA" id="ARBA00023235"/>
    </source>
</evidence>
<feature type="binding site" evidence="9">
    <location>
        <position position="64"/>
    </location>
    <ligand>
        <name>substrate</name>
    </ligand>
</feature>
<sequence>MDDKIRSLIEQSIDCKRAIVLDGVLIQQIGKAVHLIYKAYLAGKKIVIFGNGGSAADAQHFAAELVSRFLMERPALFALALTTNTSILTAIANDYNYEKVFERQVEAVVAPGDVVIGISTSGNSANVYRGLATARDKGAATVGLLGGSGGTIASQCEITLLIPSSDTPRIQEAHIMIIHIICALLEDSLFGST</sequence>
<dbReference type="HAMAP" id="MF_00067">
    <property type="entry name" value="GmhA"/>
    <property type="match status" value="1"/>
</dbReference>
<dbReference type="PANTHER" id="PTHR30390">
    <property type="entry name" value="SEDOHEPTULOSE 7-PHOSPHATE ISOMERASE / DNAA INITIATOR-ASSOCIATING FACTOR FOR REPLICATION INITIATION"/>
    <property type="match status" value="1"/>
</dbReference>
<comment type="similarity">
    <text evidence="3 9">Belongs to the SIS family. GmhA subfamily.</text>
</comment>
<dbReference type="InterPro" id="IPR046348">
    <property type="entry name" value="SIS_dom_sf"/>
</dbReference>
<evidence type="ECO:0000259" key="10">
    <source>
        <dbReference type="PROSITE" id="PS51464"/>
    </source>
</evidence>
<proteinExistence type="inferred from homology"/>